<dbReference type="EMBL" id="JACSDZ010000023">
    <property type="protein sequence ID" value="KAF7380480.1"/>
    <property type="molecule type" value="Genomic_DNA"/>
</dbReference>
<dbReference type="AlphaFoldDB" id="A0A834MPZ6"/>
<evidence type="ECO:0000313" key="1">
    <source>
        <dbReference type="EMBL" id="KAF7380480.1"/>
    </source>
</evidence>
<gene>
    <name evidence="1" type="ORF">HZH68_016345</name>
</gene>
<sequence>MQTMKKIKKDEKRFYDVDIADNDLKPEYTDMSKIYPILQLHLTKDFVLTRLCLDGINCFNENQSMIESNELRIESKISDKGSYGTSVLFWIMKSITCHNNHQLWNKIHGL</sequence>
<proteinExistence type="predicted"/>
<keyword evidence="2" id="KW-1185">Reference proteome</keyword>
<dbReference type="Proteomes" id="UP000617340">
    <property type="component" value="Unassembled WGS sequence"/>
</dbReference>
<accession>A0A834MPZ6</accession>
<reference evidence="1" key="1">
    <citation type="journal article" date="2020" name="G3 (Bethesda)">
        <title>High-Quality Assemblies for Three Invasive Social Wasps from the &lt;i&gt;Vespula&lt;/i&gt; Genus.</title>
        <authorList>
            <person name="Harrop T.W.R."/>
            <person name="Guhlin J."/>
            <person name="McLaughlin G.M."/>
            <person name="Permina E."/>
            <person name="Stockwell P."/>
            <person name="Gilligan J."/>
            <person name="Le Lec M.F."/>
            <person name="Gruber M.A.M."/>
            <person name="Quinn O."/>
            <person name="Lovegrove M."/>
            <person name="Duncan E.J."/>
            <person name="Remnant E.J."/>
            <person name="Van Eeckhoven J."/>
            <person name="Graham B."/>
            <person name="Knapp R.A."/>
            <person name="Langford K.W."/>
            <person name="Kronenberg Z."/>
            <person name="Press M.O."/>
            <person name="Eacker S.M."/>
            <person name="Wilson-Rankin E.E."/>
            <person name="Purcell J."/>
            <person name="Lester P.J."/>
            <person name="Dearden P.K."/>
        </authorList>
    </citation>
    <scope>NUCLEOTIDE SEQUENCE</scope>
    <source>
        <strain evidence="1">Linc-1</strain>
    </source>
</reference>
<name>A0A834MPZ6_VESGE</name>
<organism evidence="1 2">
    <name type="scientific">Vespula germanica</name>
    <name type="common">German yellow jacket</name>
    <name type="synonym">Paravespula germanica</name>
    <dbReference type="NCBI Taxonomy" id="30212"/>
    <lineage>
        <taxon>Eukaryota</taxon>
        <taxon>Metazoa</taxon>
        <taxon>Ecdysozoa</taxon>
        <taxon>Arthropoda</taxon>
        <taxon>Hexapoda</taxon>
        <taxon>Insecta</taxon>
        <taxon>Pterygota</taxon>
        <taxon>Neoptera</taxon>
        <taxon>Endopterygota</taxon>
        <taxon>Hymenoptera</taxon>
        <taxon>Apocrita</taxon>
        <taxon>Aculeata</taxon>
        <taxon>Vespoidea</taxon>
        <taxon>Vespidae</taxon>
        <taxon>Vespinae</taxon>
        <taxon>Vespula</taxon>
    </lineage>
</organism>
<comment type="caution">
    <text evidence="1">The sequence shown here is derived from an EMBL/GenBank/DDBJ whole genome shotgun (WGS) entry which is preliminary data.</text>
</comment>
<protein>
    <submittedName>
        <fullName evidence="1">Uncharacterized protein</fullName>
    </submittedName>
</protein>
<evidence type="ECO:0000313" key="2">
    <source>
        <dbReference type="Proteomes" id="UP000617340"/>
    </source>
</evidence>